<feature type="region of interest" description="Disordered" evidence="1">
    <location>
        <begin position="177"/>
        <end position="200"/>
    </location>
</feature>
<feature type="transmembrane region" description="Helical" evidence="2">
    <location>
        <begin position="149"/>
        <end position="173"/>
    </location>
</feature>
<reference evidence="4" key="1">
    <citation type="submission" date="2016-10" db="EMBL/GenBank/DDBJ databases">
        <authorList>
            <person name="Varghese N."/>
            <person name="Submissions S."/>
        </authorList>
    </citation>
    <scope>NUCLEOTIDE SEQUENCE [LARGE SCALE GENOMIC DNA]</scope>
    <source>
        <strain evidence="4">DSM 21368</strain>
    </source>
</reference>
<proteinExistence type="predicted"/>
<feature type="compositionally biased region" description="Basic residues" evidence="1">
    <location>
        <begin position="180"/>
        <end position="190"/>
    </location>
</feature>
<feature type="transmembrane region" description="Helical" evidence="2">
    <location>
        <begin position="123"/>
        <end position="143"/>
    </location>
</feature>
<evidence type="ECO:0000256" key="1">
    <source>
        <dbReference type="SAM" id="MobiDB-lite"/>
    </source>
</evidence>
<keyword evidence="4" id="KW-1185">Reference proteome</keyword>
<keyword evidence="2" id="KW-1133">Transmembrane helix</keyword>
<dbReference type="AlphaFoldDB" id="A0A1H5N837"/>
<organism evidence="3 4">
    <name type="scientific">Ruania alba</name>
    <dbReference type="NCBI Taxonomy" id="648782"/>
    <lineage>
        <taxon>Bacteria</taxon>
        <taxon>Bacillati</taxon>
        <taxon>Actinomycetota</taxon>
        <taxon>Actinomycetes</taxon>
        <taxon>Micrococcales</taxon>
        <taxon>Ruaniaceae</taxon>
        <taxon>Ruania</taxon>
    </lineage>
</organism>
<dbReference type="RefSeq" id="WP_089775108.1">
    <property type="nucleotide sequence ID" value="NZ_FNTX01000002.1"/>
</dbReference>
<protein>
    <submittedName>
        <fullName evidence="3">Uncharacterized protein</fullName>
    </submittedName>
</protein>
<name>A0A1H5N837_9MICO</name>
<feature type="transmembrane region" description="Helical" evidence="2">
    <location>
        <begin position="48"/>
        <end position="81"/>
    </location>
</feature>
<dbReference type="OrthoDB" id="5189722at2"/>
<evidence type="ECO:0000256" key="2">
    <source>
        <dbReference type="SAM" id="Phobius"/>
    </source>
</evidence>
<dbReference type="InterPro" id="IPR036259">
    <property type="entry name" value="MFS_trans_sf"/>
</dbReference>
<evidence type="ECO:0000313" key="3">
    <source>
        <dbReference type="EMBL" id="SEE97819.1"/>
    </source>
</evidence>
<gene>
    <name evidence="3" type="ORF">SAMN04488554_4059</name>
</gene>
<dbReference type="Proteomes" id="UP000199220">
    <property type="component" value="Unassembled WGS sequence"/>
</dbReference>
<keyword evidence="2" id="KW-0812">Transmembrane</keyword>
<evidence type="ECO:0000313" key="4">
    <source>
        <dbReference type="Proteomes" id="UP000199220"/>
    </source>
</evidence>
<feature type="transmembrane region" description="Helical" evidence="2">
    <location>
        <begin position="93"/>
        <end position="116"/>
    </location>
</feature>
<dbReference type="SUPFAM" id="SSF103473">
    <property type="entry name" value="MFS general substrate transporter"/>
    <property type="match status" value="1"/>
</dbReference>
<dbReference type="EMBL" id="FNTX01000002">
    <property type="protein sequence ID" value="SEE97819.1"/>
    <property type="molecule type" value="Genomic_DNA"/>
</dbReference>
<accession>A0A1H5N837</accession>
<sequence length="267" mass="29766">MARTELDEWAPDVAEWARTEDFPRPVRWGEVEAAILARKLPRLPEEVWWVTAIGAVGWIVVVLMALPTFGAAVIGLVLAVMGTMSDGVAAEPWYVGARFFFFIAAGLGVSLFVDWWQSRRRAVLQLGASALTAVASGAAFAAVQGDPRAGVWLPLLMLAAAVVSGVVFVLGLISTPEGRPKKRKPPRRGPRSSARRDRARRAREGVLEILVRRELVDVDQDDQTRLREMPLGYWSELDGVDEAEWRRILELRHVGWRDFDASDRYLP</sequence>
<keyword evidence="2" id="KW-0472">Membrane</keyword>